<dbReference type="GO" id="GO:0051539">
    <property type="term" value="F:4 iron, 4 sulfur cluster binding"/>
    <property type="evidence" value="ECO:0007669"/>
    <property type="project" value="TreeGrafter"/>
</dbReference>
<dbReference type="GO" id="GO:0005737">
    <property type="term" value="C:cytoplasm"/>
    <property type="evidence" value="ECO:0007669"/>
    <property type="project" value="TreeGrafter"/>
</dbReference>
<dbReference type="PANTHER" id="PTHR13932:SF1">
    <property type="entry name" value="OXYGEN-INDEPENDENT COPROPORPHYRINOGEN-III OXIDASE-LIKE PROTEIN HEMZ"/>
    <property type="match status" value="1"/>
</dbReference>
<dbReference type="SUPFAM" id="SSF102114">
    <property type="entry name" value="Radical SAM enzymes"/>
    <property type="match status" value="1"/>
</dbReference>
<dbReference type="InterPro" id="IPR034505">
    <property type="entry name" value="Coproporphyrinogen-III_oxidase"/>
</dbReference>
<sequence>MMFFPGEKITTTTDLSQQDGDYLYTRLREGEGIGQLFVRASVGGTSAEEGMEIPLDAPDYDRQCERGFGRMVYRLLSAATGRAPKWGILTGIRPIKLFHQCVADGMTEEEIRQLFTQEMLLSPGKLDLAIQTQKNEQKVLSRSTRDSFSLYISIPFCPSRCHYCSFVSHSIDRAKKLMPEYVSRLVEELRYTAKLVDQIGIKLKTVYFGGGTPTTLTAEQLQLLIDVIKEEFDFSHLEEYTIEAGRPDTITLEKLQVIKNSDVTRISINPQTLNDQVLEAVGRRHTAKDVIDKFHMAREVGIDCINMDLIAGLPGDTLDSFRRSVDGLIALGPENITVHSLSVKRAADLAKVDPEFLRHGSLVSDMVDYSQRVLAQHDYHPYYLYRQKNTMDNLENVGYCRPGQEGLYNVYIMDETHSILAVGAGGVTKLREPGGSKIQRVFNFKFPYEYLSRFDQVIARKDEVTKFYETYPF</sequence>
<dbReference type="SFLD" id="SFLDF00310">
    <property type="entry name" value="oxygen-independent_coproporphy"/>
    <property type="match status" value="1"/>
</dbReference>
<dbReference type="EC" id="1.3.99.22" evidence="2"/>
<keyword evidence="2" id="KW-0560">Oxidoreductase</keyword>
<dbReference type="Pfam" id="PF04055">
    <property type="entry name" value="Radical_SAM"/>
    <property type="match status" value="1"/>
</dbReference>
<dbReference type="SMART" id="SM00729">
    <property type="entry name" value="Elp3"/>
    <property type="match status" value="1"/>
</dbReference>
<dbReference type="Gene3D" id="3.80.30.20">
    <property type="entry name" value="tm_1862 like domain"/>
    <property type="match status" value="1"/>
</dbReference>
<evidence type="ECO:0000313" key="2">
    <source>
        <dbReference type="EMBL" id="VYS92721.1"/>
    </source>
</evidence>
<name>A0A6N2SKU9_9FIRM</name>
<evidence type="ECO:0000259" key="1">
    <source>
        <dbReference type="PROSITE" id="PS51918"/>
    </source>
</evidence>
<dbReference type="SFLD" id="SFLDG01065">
    <property type="entry name" value="anaerobic_coproporphyrinogen-I"/>
    <property type="match status" value="1"/>
</dbReference>
<dbReference type="SFLD" id="SFLDG01082">
    <property type="entry name" value="B12-binding_domain_containing"/>
    <property type="match status" value="1"/>
</dbReference>
<dbReference type="InterPro" id="IPR058240">
    <property type="entry name" value="rSAM_sf"/>
</dbReference>
<organism evidence="2">
    <name type="scientific">uncultured Anaerotruncus sp</name>
    <dbReference type="NCBI Taxonomy" id="905011"/>
    <lineage>
        <taxon>Bacteria</taxon>
        <taxon>Bacillati</taxon>
        <taxon>Bacillota</taxon>
        <taxon>Clostridia</taxon>
        <taxon>Eubacteriales</taxon>
        <taxon>Oscillospiraceae</taxon>
        <taxon>Anaerotruncus</taxon>
        <taxon>environmental samples</taxon>
    </lineage>
</organism>
<proteinExistence type="predicted"/>
<reference evidence="2" key="1">
    <citation type="submission" date="2019-11" db="EMBL/GenBank/DDBJ databases">
        <authorList>
            <person name="Feng L."/>
        </authorList>
    </citation>
    <scope>NUCLEOTIDE SEQUENCE</scope>
    <source>
        <strain evidence="2">AundefinedLFYP135</strain>
    </source>
</reference>
<dbReference type="EMBL" id="CACRSL010000003">
    <property type="protein sequence ID" value="VYS92721.1"/>
    <property type="molecule type" value="Genomic_DNA"/>
</dbReference>
<protein>
    <submittedName>
        <fullName evidence="2">Oxygen-independent coproporphyrinogen-III oxidase 2</fullName>
        <ecNumber evidence="2">1.3.99.22</ecNumber>
    </submittedName>
</protein>
<accession>A0A6N2SKU9</accession>
<dbReference type="InterPro" id="IPR023995">
    <property type="entry name" value="HemZ"/>
</dbReference>
<dbReference type="PROSITE" id="PS51918">
    <property type="entry name" value="RADICAL_SAM"/>
    <property type="match status" value="1"/>
</dbReference>
<dbReference type="InterPro" id="IPR006638">
    <property type="entry name" value="Elp3/MiaA/NifB-like_rSAM"/>
</dbReference>
<dbReference type="AlphaFoldDB" id="A0A6N2SKU9"/>
<dbReference type="SFLD" id="SFLDS00029">
    <property type="entry name" value="Radical_SAM"/>
    <property type="match status" value="1"/>
</dbReference>
<dbReference type="InterPro" id="IPR023404">
    <property type="entry name" value="rSAM_horseshoe"/>
</dbReference>
<dbReference type="PANTHER" id="PTHR13932">
    <property type="entry name" value="COPROPORPHYRINIGEN III OXIDASE"/>
    <property type="match status" value="1"/>
</dbReference>
<dbReference type="InterPro" id="IPR007197">
    <property type="entry name" value="rSAM"/>
</dbReference>
<gene>
    <name evidence="2" type="primary">hemZ</name>
    <name evidence="2" type="ORF">AULFYP135_00946</name>
</gene>
<feature type="domain" description="Radical SAM core" evidence="1">
    <location>
        <begin position="142"/>
        <end position="380"/>
    </location>
</feature>
<dbReference type="NCBIfam" id="TIGR03994">
    <property type="entry name" value="rSAM_HemZ"/>
    <property type="match status" value="1"/>
</dbReference>
<dbReference type="GO" id="GO:0016491">
    <property type="term" value="F:oxidoreductase activity"/>
    <property type="evidence" value="ECO:0007669"/>
    <property type="project" value="UniProtKB-KW"/>
</dbReference>
<dbReference type="CDD" id="cd01335">
    <property type="entry name" value="Radical_SAM"/>
    <property type="match status" value="1"/>
</dbReference>
<dbReference type="GO" id="GO:0006779">
    <property type="term" value="P:porphyrin-containing compound biosynthetic process"/>
    <property type="evidence" value="ECO:0007669"/>
    <property type="project" value="TreeGrafter"/>
</dbReference>